<dbReference type="EMBL" id="JAGHQM010001279">
    <property type="protein sequence ID" value="KAH0555972.1"/>
    <property type="molecule type" value="Genomic_DNA"/>
</dbReference>
<feature type="coiled-coil region" evidence="1">
    <location>
        <begin position="151"/>
        <end position="330"/>
    </location>
</feature>
<sequence length="630" mass="70123">MEEDGYQASDSRDSIDSTMEVNGDLEDDNDFDEVRENVRPDGNRPETRRPADNTINSPGKVARSNSKYGEAARSTARPIKAAIARKFTSRADSASSAKTGISSAEGKVRASSEGKTRGFGHGTAESISRHPSEQPAGKGLGDTSESSSARIVELDRALQFAKDEQKKLKEQLEKCKTHIKLFQEDVAGYKRDIDRRDKKIEEHEKTIDQLKTSTEAVVGDCERHIDKLQLKLSSVQAELTQISNERNLWASKHNEVRDEYLKLECELRTLQGRLSDLNAKWQAKWEQESGQFHSETNQYRDALHTAQKEKQDLDNENQELRRQVLELKHSISTSTRMESVITDNMVRESVNTLGHHLQNWTISNFRKAKIDVSELPEEVKQIVSKAVPAYSTLLTTSKLNVIQAVISAILVDKVFGVYFFGLLDERTSQIREMEEYLRIIGLAPKTRVFAGSSSGINDFFPDPGTPASTNQWRSLTLALIRNTPDPAFKDQTVASIAATADHINKTLTALTGIQSSDSRDRTLLAILEEAVELSRLFRAQRAQFRIVSPRCAAAASRNGDDSDGDDDGESFDGGSMEDINGEDETELLGRRVGCVTFPAVYKTGDGNGDNVHLQNVIVKARVLCLPMPHE</sequence>
<evidence type="ECO:0000256" key="1">
    <source>
        <dbReference type="SAM" id="Coils"/>
    </source>
</evidence>
<feature type="compositionally biased region" description="Acidic residues" evidence="2">
    <location>
        <begin position="561"/>
        <end position="570"/>
    </location>
</feature>
<name>A0A9P8L806_9PEZI</name>
<reference evidence="3" key="1">
    <citation type="submission" date="2021-03" db="EMBL/GenBank/DDBJ databases">
        <title>Comparative genomics and phylogenomic investigation of the class Geoglossomycetes provide insights into ecological specialization and systematics.</title>
        <authorList>
            <person name="Melie T."/>
            <person name="Pirro S."/>
            <person name="Miller A.N."/>
            <person name="Quandt A."/>
        </authorList>
    </citation>
    <scope>NUCLEOTIDE SEQUENCE</scope>
    <source>
        <strain evidence="3">CAQ_001_2017</strain>
    </source>
</reference>
<evidence type="ECO:0000313" key="4">
    <source>
        <dbReference type="Proteomes" id="UP000750711"/>
    </source>
</evidence>
<proteinExistence type="predicted"/>
<feature type="region of interest" description="Disordered" evidence="2">
    <location>
        <begin position="554"/>
        <end position="580"/>
    </location>
</feature>
<feature type="region of interest" description="Disordered" evidence="2">
    <location>
        <begin position="1"/>
        <end position="148"/>
    </location>
</feature>
<dbReference type="AlphaFoldDB" id="A0A9P8L806"/>
<organism evidence="3 4">
    <name type="scientific">Trichoglossum hirsutum</name>
    <dbReference type="NCBI Taxonomy" id="265104"/>
    <lineage>
        <taxon>Eukaryota</taxon>
        <taxon>Fungi</taxon>
        <taxon>Dikarya</taxon>
        <taxon>Ascomycota</taxon>
        <taxon>Pezizomycotina</taxon>
        <taxon>Geoglossomycetes</taxon>
        <taxon>Geoglossales</taxon>
        <taxon>Geoglossaceae</taxon>
        <taxon>Trichoglossum</taxon>
    </lineage>
</organism>
<evidence type="ECO:0000313" key="3">
    <source>
        <dbReference type="EMBL" id="KAH0555972.1"/>
    </source>
</evidence>
<dbReference type="SUPFAM" id="SSF57997">
    <property type="entry name" value="Tropomyosin"/>
    <property type="match status" value="1"/>
</dbReference>
<evidence type="ECO:0000256" key="2">
    <source>
        <dbReference type="SAM" id="MobiDB-lite"/>
    </source>
</evidence>
<feature type="compositionally biased region" description="Polar residues" evidence="2">
    <location>
        <begin position="53"/>
        <end position="67"/>
    </location>
</feature>
<keyword evidence="1" id="KW-0175">Coiled coil</keyword>
<dbReference type="Gene3D" id="1.10.287.1490">
    <property type="match status" value="1"/>
</dbReference>
<accession>A0A9P8L806</accession>
<feature type="compositionally biased region" description="Basic and acidic residues" evidence="2">
    <location>
        <begin position="106"/>
        <end position="116"/>
    </location>
</feature>
<gene>
    <name evidence="3" type="ORF">GP486_006085</name>
</gene>
<feature type="compositionally biased region" description="Polar residues" evidence="2">
    <location>
        <begin position="90"/>
        <end position="102"/>
    </location>
</feature>
<feature type="compositionally biased region" description="Basic and acidic residues" evidence="2">
    <location>
        <begin position="32"/>
        <end position="51"/>
    </location>
</feature>
<dbReference type="Proteomes" id="UP000750711">
    <property type="component" value="Unassembled WGS sequence"/>
</dbReference>
<protein>
    <submittedName>
        <fullName evidence="3">Uncharacterized protein</fullName>
    </submittedName>
</protein>
<comment type="caution">
    <text evidence="3">The sequence shown here is derived from an EMBL/GenBank/DDBJ whole genome shotgun (WGS) entry which is preliminary data.</text>
</comment>
<keyword evidence="4" id="KW-1185">Reference proteome</keyword>